<evidence type="ECO:0000256" key="7">
    <source>
        <dbReference type="SAM" id="Phobius"/>
    </source>
</evidence>
<dbReference type="Pfam" id="PF00528">
    <property type="entry name" value="BPD_transp_1"/>
    <property type="match status" value="1"/>
</dbReference>
<evidence type="ECO:0000256" key="6">
    <source>
        <dbReference type="ARBA" id="ARBA00023136"/>
    </source>
</evidence>
<gene>
    <name evidence="9" type="ORF">METZ01_LOCUS360148</name>
</gene>
<protein>
    <recommendedName>
        <fullName evidence="8">ABC transmembrane type-1 domain-containing protein</fullName>
    </recommendedName>
</protein>
<dbReference type="GO" id="GO:0005886">
    <property type="term" value="C:plasma membrane"/>
    <property type="evidence" value="ECO:0007669"/>
    <property type="project" value="UniProtKB-SubCell"/>
</dbReference>
<dbReference type="InterPro" id="IPR035906">
    <property type="entry name" value="MetI-like_sf"/>
</dbReference>
<evidence type="ECO:0000256" key="2">
    <source>
        <dbReference type="ARBA" id="ARBA00022448"/>
    </source>
</evidence>
<feature type="non-terminal residue" evidence="9">
    <location>
        <position position="300"/>
    </location>
</feature>
<feature type="transmembrane region" description="Helical" evidence="7">
    <location>
        <begin position="101"/>
        <end position="122"/>
    </location>
</feature>
<dbReference type="InterPro" id="IPR000515">
    <property type="entry name" value="MetI-like"/>
</dbReference>
<keyword evidence="5 7" id="KW-1133">Transmembrane helix</keyword>
<reference evidence="9" key="1">
    <citation type="submission" date="2018-05" db="EMBL/GenBank/DDBJ databases">
        <authorList>
            <person name="Lanie J.A."/>
            <person name="Ng W.-L."/>
            <person name="Kazmierczak K.M."/>
            <person name="Andrzejewski T.M."/>
            <person name="Davidsen T.M."/>
            <person name="Wayne K.J."/>
            <person name="Tettelin H."/>
            <person name="Glass J.I."/>
            <person name="Rusch D."/>
            <person name="Podicherti R."/>
            <person name="Tsui H.-C.T."/>
            <person name="Winkler M.E."/>
        </authorList>
    </citation>
    <scope>NUCLEOTIDE SEQUENCE</scope>
</reference>
<keyword evidence="4 7" id="KW-0812">Transmembrane</keyword>
<dbReference type="PANTHER" id="PTHR43163">
    <property type="entry name" value="DIPEPTIDE TRANSPORT SYSTEM PERMEASE PROTEIN DPPB-RELATED"/>
    <property type="match status" value="1"/>
</dbReference>
<feature type="transmembrane region" description="Helical" evidence="7">
    <location>
        <begin position="198"/>
        <end position="221"/>
    </location>
</feature>
<evidence type="ECO:0000259" key="8">
    <source>
        <dbReference type="PROSITE" id="PS50928"/>
    </source>
</evidence>
<dbReference type="Pfam" id="PF19300">
    <property type="entry name" value="BPD_transp_1_N"/>
    <property type="match status" value="1"/>
</dbReference>
<evidence type="ECO:0000256" key="3">
    <source>
        <dbReference type="ARBA" id="ARBA00022475"/>
    </source>
</evidence>
<sequence>MIKFLIKRSLLTLLMLFGLLTITFFISRISPGDPAALAAGPDASAKMIEIIRKEYGLDRPIIEQYLIYVKKVLQGDWGKSIHSTHEVLIDLVEYFPATFELVLVSISFAIVLGVPMGITAAIYQNRFIDHFIRIISVSGVAMPMFCLGLLLQYFVALQLNMFPLGGQLKMMTDPPESVTHLILLDSLIEGNLEVFIEALHHICLPALSLSFPALASIIRVNRSEMLETLKQDYIVTARAYSISLFRTVAIYALRNAMLPTLAIIGLRFGWMLGGTVLIESVFDWPGIGLYAVYSVINSDF</sequence>
<keyword evidence="6 7" id="KW-0472">Membrane</keyword>
<dbReference type="Gene3D" id="1.10.3720.10">
    <property type="entry name" value="MetI-like"/>
    <property type="match status" value="1"/>
</dbReference>
<feature type="domain" description="ABC transmembrane type-1" evidence="8">
    <location>
        <begin position="95"/>
        <end position="300"/>
    </location>
</feature>
<keyword evidence="3" id="KW-1003">Cell membrane</keyword>
<organism evidence="9">
    <name type="scientific">marine metagenome</name>
    <dbReference type="NCBI Taxonomy" id="408172"/>
    <lineage>
        <taxon>unclassified sequences</taxon>
        <taxon>metagenomes</taxon>
        <taxon>ecological metagenomes</taxon>
    </lineage>
</organism>
<evidence type="ECO:0000256" key="1">
    <source>
        <dbReference type="ARBA" id="ARBA00004651"/>
    </source>
</evidence>
<proteinExistence type="predicted"/>
<accession>A0A382SBM3</accession>
<keyword evidence="2" id="KW-0813">Transport</keyword>
<dbReference type="CDD" id="cd06261">
    <property type="entry name" value="TM_PBP2"/>
    <property type="match status" value="1"/>
</dbReference>
<dbReference type="PROSITE" id="PS50928">
    <property type="entry name" value="ABC_TM1"/>
    <property type="match status" value="1"/>
</dbReference>
<comment type="subcellular location">
    <subcellularLocation>
        <location evidence="1">Cell membrane</location>
        <topology evidence="1">Multi-pass membrane protein</topology>
    </subcellularLocation>
</comment>
<dbReference type="EMBL" id="UINC01127880">
    <property type="protein sequence ID" value="SVD07294.1"/>
    <property type="molecule type" value="Genomic_DNA"/>
</dbReference>
<name>A0A382SBM3_9ZZZZ</name>
<dbReference type="SUPFAM" id="SSF161098">
    <property type="entry name" value="MetI-like"/>
    <property type="match status" value="1"/>
</dbReference>
<dbReference type="AlphaFoldDB" id="A0A382SBM3"/>
<dbReference type="InterPro" id="IPR045621">
    <property type="entry name" value="BPD_transp_1_N"/>
</dbReference>
<dbReference type="GO" id="GO:0071916">
    <property type="term" value="F:dipeptide transmembrane transporter activity"/>
    <property type="evidence" value="ECO:0007669"/>
    <property type="project" value="TreeGrafter"/>
</dbReference>
<feature type="transmembrane region" description="Helical" evidence="7">
    <location>
        <begin position="134"/>
        <end position="155"/>
    </location>
</feature>
<evidence type="ECO:0000256" key="4">
    <source>
        <dbReference type="ARBA" id="ARBA00022692"/>
    </source>
</evidence>
<evidence type="ECO:0000256" key="5">
    <source>
        <dbReference type="ARBA" id="ARBA00022989"/>
    </source>
</evidence>
<evidence type="ECO:0000313" key="9">
    <source>
        <dbReference type="EMBL" id="SVD07294.1"/>
    </source>
</evidence>
<dbReference type="PANTHER" id="PTHR43163:SF6">
    <property type="entry name" value="DIPEPTIDE TRANSPORT SYSTEM PERMEASE PROTEIN DPPB-RELATED"/>
    <property type="match status" value="1"/>
</dbReference>